<dbReference type="eggNOG" id="ENOG502QRAX">
    <property type="taxonomic scope" value="Eukaryota"/>
</dbReference>
<feature type="domain" description="NAC" evidence="7">
    <location>
        <begin position="17"/>
        <end position="172"/>
    </location>
</feature>
<dbReference type="OrthoDB" id="1883668at2759"/>
<protein>
    <submittedName>
        <fullName evidence="8">Putative NAC domain transcription factor superfamily protein</fullName>
    </submittedName>
</protein>
<dbReference type="Proteomes" id="UP000007305">
    <property type="component" value="Chromosome 4"/>
</dbReference>
<dbReference type="RefSeq" id="XP_008678593.1">
    <property type="nucleotide sequence ID" value="XM_008680371.3"/>
</dbReference>
<dbReference type="GeneID" id="103653477"/>
<accession>K7TWF1</accession>
<dbReference type="OMA" id="TSTHGLH"/>
<reference evidence="9" key="3">
    <citation type="submission" date="2019-07" db="EMBL/GenBank/DDBJ databases">
        <authorList>
            <person name="Seetharam A."/>
            <person name="Woodhouse M."/>
            <person name="Cannon E."/>
        </authorList>
    </citation>
    <scope>NUCLEOTIDE SEQUENCE [LARGE SCALE GENOMIC DNA]</scope>
    <source>
        <strain evidence="9">cv. B73</strain>
    </source>
</reference>
<dbReference type="FunFam" id="2.170.150.80:FF:000007">
    <property type="entry name" value="NAC domain-containing protein 35"/>
    <property type="match status" value="1"/>
</dbReference>
<evidence type="ECO:0000256" key="2">
    <source>
        <dbReference type="ARBA" id="ARBA00023015"/>
    </source>
</evidence>
<proteinExistence type="predicted"/>
<keyword evidence="5" id="KW-0539">Nucleus</keyword>
<sequence>MEGERNDINVQRSDEILMPGFRFHPTDEELVSFYLRRKIQQKPISIELIRQLDIYKYDPWDLPKLASTGEKEWYFYCPRDRKYRNSVRPNRVTAAGFWKATGTDRPIYSSEGTKCVGLKKSLVFYRGRAARGMKTDWMMHEFRLPSLTDPKRPVDKTIPLNDSWTICRIFKKTSSMAQRALSHTWGPPLPGATAEADMFAALQSVQASELALERSLSLQAAPPAPAAGQFTSTHGLHSQHHHQQQKGVNNPSLDGASCRLINFTSSPSEEPENFPITFPFEVQAPHRAAAPVFFGAHPDNRLGGFVVDSSADVSGCIGGRSQDSSTGKPSSGFSANSSDWETAGRINFPFDLGADSSEEWRCSIPWESFLSPAAVQAELPR</sequence>
<dbReference type="GO" id="GO:0005634">
    <property type="term" value="C:nucleus"/>
    <property type="evidence" value="ECO:0007669"/>
    <property type="project" value="UniProtKB-SubCell"/>
</dbReference>
<evidence type="ECO:0000256" key="6">
    <source>
        <dbReference type="SAM" id="MobiDB-lite"/>
    </source>
</evidence>
<evidence type="ECO:0000256" key="1">
    <source>
        <dbReference type="ARBA" id="ARBA00004123"/>
    </source>
</evidence>
<feature type="region of interest" description="Disordered" evidence="6">
    <location>
        <begin position="222"/>
        <end position="253"/>
    </location>
</feature>
<keyword evidence="4" id="KW-0804">Transcription</keyword>
<dbReference type="Pfam" id="PF02365">
    <property type="entry name" value="NAM"/>
    <property type="match status" value="1"/>
</dbReference>
<dbReference type="InterPro" id="IPR003441">
    <property type="entry name" value="NAC-dom"/>
</dbReference>
<evidence type="ECO:0000313" key="10">
    <source>
        <dbReference type="Proteomes" id="UP000007305"/>
    </source>
</evidence>
<name>K7TWF1_MAIZE</name>
<feature type="compositionally biased region" description="Polar residues" evidence="6">
    <location>
        <begin position="321"/>
        <end position="338"/>
    </location>
</feature>
<dbReference type="Gramene" id="Zm00001eb179740_T001">
    <property type="protein sequence ID" value="Zm00001eb179740_P001"/>
    <property type="gene ID" value="Zm00001eb179740"/>
</dbReference>
<dbReference type="HOGENOM" id="CLU_035664_8_4_1"/>
<dbReference type="PANTHER" id="PTHR31744">
    <property type="entry name" value="PROTEIN CUP-SHAPED COTYLEDON 2-RELATED"/>
    <property type="match status" value="1"/>
</dbReference>
<keyword evidence="10" id="KW-1185">Reference proteome</keyword>
<dbReference type="EMBL" id="CM000780">
    <property type="protein sequence ID" value="AQK52495.1"/>
    <property type="molecule type" value="Genomic_DNA"/>
</dbReference>
<dbReference type="PaxDb" id="4577-AC198937.4_FGP005"/>
<evidence type="ECO:0000256" key="5">
    <source>
        <dbReference type="ARBA" id="ARBA00023242"/>
    </source>
</evidence>
<dbReference type="InterPro" id="IPR036093">
    <property type="entry name" value="NAC_dom_sf"/>
</dbReference>
<dbReference type="GO" id="GO:0003677">
    <property type="term" value="F:DNA binding"/>
    <property type="evidence" value="ECO:0007669"/>
    <property type="project" value="UniProtKB-KW"/>
</dbReference>
<evidence type="ECO:0000256" key="3">
    <source>
        <dbReference type="ARBA" id="ARBA00023125"/>
    </source>
</evidence>
<dbReference type="GO" id="GO:0006355">
    <property type="term" value="P:regulation of DNA-templated transcription"/>
    <property type="evidence" value="ECO:0007669"/>
    <property type="project" value="InterPro"/>
</dbReference>
<dbReference type="Gene3D" id="2.170.150.80">
    <property type="entry name" value="NAC domain"/>
    <property type="match status" value="1"/>
</dbReference>
<evidence type="ECO:0000313" key="8">
    <source>
        <dbReference type="EMBL" id="AQK52495.1"/>
    </source>
</evidence>
<dbReference type="SUPFAM" id="SSF101941">
    <property type="entry name" value="NAC domain"/>
    <property type="match status" value="1"/>
</dbReference>
<gene>
    <name evidence="9" type="primary">LOC103653477</name>
    <name evidence="8" type="ORF">ZEAMMB73_Zm00001d050410</name>
</gene>
<dbReference type="SMR" id="K7TWF1"/>
<comment type="subcellular location">
    <subcellularLocation>
        <location evidence="1">Nucleus</location>
    </subcellularLocation>
</comment>
<dbReference type="PROSITE" id="PS51005">
    <property type="entry name" value="NAC"/>
    <property type="match status" value="1"/>
</dbReference>
<evidence type="ECO:0000256" key="4">
    <source>
        <dbReference type="ARBA" id="ARBA00023163"/>
    </source>
</evidence>
<dbReference type="PANTHER" id="PTHR31744:SF55">
    <property type="entry name" value="OS08G0436700 PROTEIN"/>
    <property type="match status" value="1"/>
</dbReference>
<keyword evidence="2" id="KW-0805">Transcription regulation</keyword>
<dbReference type="EnsemblPlants" id="Zm00001eb179740_T001">
    <property type="protein sequence ID" value="Zm00001eb179740_P001"/>
    <property type="gene ID" value="Zm00001eb179740"/>
</dbReference>
<dbReference type="KEGG" id="zma:103653477"/>
<evidence type="ECO:0000259" key="7">
    <source>
        <dbReference type="PROSITE" id="PS51005"/>
    </source>
</evidence>
<reference evidence="9" key="4">
    <citation type="submission" date="2021-05" db="UniProtKB">
        <authorList>
            <consortium name="EnsemblPlants"/>
        </authorList>
    </citation>
    <scope>IDENTIFICATION</scope>
    <source>
        <strain evidence="9">cv. B73</strain>
    </source>
</reference>
<organism evidence="8">
    <name type="scientific">Zea mays</name>
    <name type="common">Maize</name>
    <dbReference type="NCBI Taxonomy" id="4577"/>
    <lineage>
        <taxon>Eukaryota</taxon>
        <taxon>Viridiplantae</taxon>
        <taxon>Streptophyta</taxon>
        <taxon>Embryophyta</taxon>
        <taxon>Tracheophyta</taxon>
        <taxon>Spermatophyta</taxon>
        <taxon>Magnoliopsida</taxon>
        <taxon>Liliopsida</taxon>
        <taxon>Poales</taxon>
        <taxon>Poaceae</taxon>
        <taxon>PACMAD clade</taxon>
        <taxon>Panicoideae</taxon>
        <taxon>Andropogonodae</taxon>
        <taxon>Andropogoneae</taxon>
        <taxon>Tripsacinae</taxon>
        <taxon>Zea</taxon>
    </lineage>
</organism>
<keyword evidence="3" id="KW-0238">DNA-binding</keyword>
<reference evidence="10" key="1">
    <citation type="journal article" date="2009" name="Science">
        <title>The B73 maize genome: complexity, diversity, and dynamics.</title>
        <authorList>
            <person name="Schnable P.S."/>
            <person name="Ware D."/>
            <person name="Fulton R.S."/>
            <person name="Stein J.C."/>
            <person name="Wei F."/>
            <person name="Pasternak S."/>
            <person name="Liang C."/>
            <person name="Zhang J."/>
            <person name="Fulton L."/>
            <person name="Graves T.A."/>
            <person name="Minx P."/>
            <person name="Reily A.D."/>
            <person name="Courtney L."/>
            <person name="Kruchowski S.S."/>
            <person name="Tomlinson C."/>
            <person name="Strong C."/>
            <person name="Delehaunty K."/>
            <person name="Fronick C."/>
            <person name="Courtney B."/>
            <person name="Rock S.M."/>
            <person name="Belter E."/>
            <person name="Du F."/>
            <person name="Kim K."/>
            <person name="Abbott R.M."/>
            <person name="Cotton M."/>
            <person name="Levy A."/>
            <person name="Marchetto P."/>
            <person name="Ochoa K."/>
            <person name="Jackson S.M."/>
            <person name="Gillam B."/>
            <person name="Chen W."/>
            <person name="Yan L."/>
            <person name="Higginbotham J."/>
            <person name="Cardenas M."/>
            <person name="Waligorski J."/>
            <person name="Applebaum E."/>
            <person name="Phelps L."/>
            <person name="Falcone J."/>
            <person name="Kanchi K."/>
            <person name="Thane T."/>
            <person name="Scimone A."/>
            <person name="Thane N."/>
            <person name="Henke J."/>
            <person name="Wang T."/>
            <person name="Ruppert J."/>
            <person name="Shah N."/>
            <person name="Rotter K."/>
            <person name="Hodges J."/>
            <person name="Ingenthron E."/>
            <person name="Cordes M."/>
            <person name="Kohlberg S."/>
            <person name="Sgro J."/>
            <person name="Delgado B."/>
            <person name="Mead K."/>
            <person name="Chinwalla A."/>
            <person name="Leonard S."/>
            <person name="Crouse K."/>
            <person name="Collura K."/>
            <person name="Kudrna D."/>
            <person name="Currie J."/>
            <person name="He R."/>
            <person name="Angelova A."/>
            <person name="Rajasekar S."/>
            <person name="Mueller T."/>
            <person name="Lomeli R."/>
            <person name="Scara G."/>
            <person name="Ko A."/>
            <person name="Delaney K."/>
            <person name="Wissotski M."/>
            <person name="Lopez G."/>
            <person name="Campos D."/>
            <person name="Braidotti M."/>
            <person name="Ashley E."/>
            <person name="Golser W."/>
            <person name="Kim H."/>
            <person name="Lee S."/>
            <person name="Lin J."/>
            <person name="Dujmic Z."/>
            <person name="Kim W."/>
            <person name="Talag J."/>
            <person name="Zuccolo A."/>
            <person name="Fan C."/>
            <person name="Sebastian A."/>
            <person name="Kramer M."/>
            <person name="Spiegel L."/>
            <person name="Nascimento L."/>
            <person name="Zutavern T."/>
            <person name="Miller B."/>
            <person name="Ambroise C."/>
            <person name="Muller S."/>
            <person name="Spooner W."/>
            <person name="Narechania A."/>
            <person name="Ren L."/>
            <person name="Wei S."/>
            <person name="Kumari S."/>
            <person name="Faga B."/>
            <person name="Levy M.J."/>
            <person name="McMahan L."/>
            <person name="Van Buren P."/>
            <person name="Vaughn M.W."/>
            <person name="Ying K."/>
            <person name="Yeh C.-T."/>
            <person name="Emrich S.J."/>
            <person name="Jia Y."/>
            <person name="Kalyanaraman A."/>
            <person name="Hsia A.-P."/>
            <person name="Barbazuk W.B."/>
            <person name="Baucom R.S."/>
            <person name="Brutnell T.P."/>
            <person name="Carpita N.C."/>
            <person name="Chaparro C."/>
            <person name="Chia J.-M."/>
            <person name="Deragon J.-M."/>
            <person name="Estill J.C."/>
            <person name="Fu Y."/>
            <person name="Jeddeloh J.A."/>
            <person name="Han Y."/>
            <person name="Lee H."/>
            <person name="Li P."/>
            <person name="Lisch D.R."/>
            <person name="Liu S."/>
            <person name="Liu Z."/>
            <person name="Nagel D.H."/>
            <person name="McCann M.C."/>
            <person name="SanMiguel P."/>
            <person name="Myers A.M."/>
            <person name="Nettleton D."/>
            <person name="Nguyen J."/>
            <person name="Penning B.W."/>
            <person name="Ponnala L."/>
            <person name="Schneider K.L."/>
            <person name="Schwartz D.C."/>
            <person name="Sharma A."/>
            <person name="Soderlund C."/>
            <person name="Springer N.M."/>
            <person name="Sun Q."/>
            <person name="Wang H."/>
            <person name="Waterman M."/>
            <person name="Westerman R."/>
            <person name="Wolfgruber T.K."/>
            <person name="Yang L."/>
            <person name="Yu Y."/>
            <person name="Zhang L."/>
            <person name="Zhou S."/>
            <person name="Zhu Q."/>
            <person name="Bennetzen J.L."/>
            <person name="Dawe R.K."/>
            <person name="Jiang J."/>
            <person name="Jiang N."/>
            <person name="Presting G.G."/>
            <person name="Wessler S.R."/>
            <person name="Aluru S."/>
            <person name="Martienssen R.A."/>
            <person name="Clifton S.W."/>
            <person name="McCombie W.R."/>
            <person name="Wing R.A."/>
            <person name="Wilson R.K."/>
        </authorList>
    </citation>
    <scope>NUCLEOTIDE SEQUENCE [LARGE SCALE GENOMIC DNA]</scope>
    <source>
        <strain evidence="10">cv. B73</strain>
    </source>
</reference>
<evidence type="ECO:0000313" key="9">
    <source>
        <dbReference type="EnsemblPlants" id="Zm00001eb179740_P001"/>
    </source>
</evidence>
<feature type="region of interest" description="Disordered" evidence="6">
    <location>
        <begin position="318"/>
        <end position="338"/>
    </location>
</feature>
<reference evidence="8" key="2">
    <citation type="submission" date="2015-12" db="EMBL/GenBank/DDBJ databases">
        <title>Update maize B73 reference genome by single molecule sequencing technologies.</title>
        <authorList>
            <consortium name="Maize Genome Sequencing Project"/>
            <person name="Ware D."/>
        </authorList>
    </citation>
    <scope>NUCLEOTIDE SEQUENCE</scope>
    <source>
        <tissue evidence="8">Seedling</tissue>
    </source>
</reference>
<dbReference type="AlphaFoldDB" id="K7TWF1"/>
<dbReference type="GO" id="GO:0099402">
    <property type="term" value="P:plant organ development"/>
    <property type="evidence" value="ECO:0007669"/>
    <property type="project" value="UniProtKB-ARBA"/>
</dbReference>